<reference evidence="2" key="1">
    <citation type="submission" date="2016-03" db="EMBL/GenBank/DDBJ databases">
        <authorList>
            <person name="Ploux O."/>
        </authorList>
    </citation>
    <scope>NUCLEOTIDE SEQUENCE</scope>
    <source>
        <strain evidence="2">UC10</strain>
    </source>
</reference>
<keyword evidence="1" id="KW-0732">Signal</keyword>
<protein>
    <recommendedName>
        <fullName evidence="3">Trypsin</fullName>
    </recommendedName>
</protein>
<sequence>MIVQMRVVSAALNLAVAMVLVAACRTPSEPSVKAAEAAVAGSVTKSAEPVTPQPAVGALFLGGTDAHTCTASVVHSTGQNLILTAAHCLTAGVPVTFVPAFDDKAAPDDVWTVDAVYLDPRWLATQDPKADYAFARVSRSAGGALESVAGRALTLGVAPGDSAPVTVVGYPLGVGGTALGCDTTAGMDPDGYPSLHCGGLVDGTSGGPWMTGSTVVGVIGGRDGGGCEDNISYSSPFDAATADLLARAEAGGPGDDAPAALGIEC</sequence>
<dbReference type="PROSITE" id="PS51257">
    <property type="entry name" value="PROKAR_LIPOPROTEIN"/>
    <property type="match status" value="1"/>
</dbReference>
<name>A0A1Y5PPE2_9MYCO</name>
<dbReference type="InterPro" id="IPR043504">
    <property type="entry name" value="Peptidase_S1_PA_chymotrypsin"/>
</dbReference>
<feature type="chain" id="PRO_5039629765" description="Trypsin" evidence="1">
    <location>
        <begin position="23"/>
        <end position="265"/>
    </location>
</feature>
<evidence type="ECO:0000313" key="2">
    <source>
        <dbReference type="EMBL" id="SBS79240.1"/>
    </source>
</evidence>
<evidence type="ECO:0000256" key="1">
    <source>
        <dbReference type="SAM" id="SignalP"/>
    </source>
</evidence>
<dbReference type="Pfam" id="PF13365">
    <property type="entry name" value="Trypsin_2"/>
    <property type="match status" value="1"/>
</dbReference>
<dbReference type="AlphaFoldDB" id="A0A1Y5PPE2"/>
<proteinExistence type="predicted"/>
<dbReference type="GO" id="GO:0004252">
    <property type="term" value="F:serine-type endopeptidase activity"/>
    <property type="evidence" value="ECO:0007669"/>
    <property type="project" value="InterPro"/>
</dbReference>
<dbReference type="SUPFAM" id="SSF50494">
    <property type="entry name" value="Trypsin-like serine proteases"/>
    <property type="match status" value="1"/>
</dbReference>
<dbReference type="InterPro" id="IPR018114">
    <property type="entry name" value="TRYPSIN_HIS"/>
</dbReference>
<evidence type="ECO:0008006" key="3">
    <source>
        <dbReference type="Google" id="ProtNLM"/>
    </source>
</evidence>
<dbReference type="Gene3D" id="2.40.10.10">
    <property type="entry name" value="Trypsin-like serine proteases"/>
    <property type="match status" value="2"/>
</dbReference>
<dbReference type="InterPro" id="IPR009003">
    <property type="entry name" value="Peptidase_S1_PA"/>
</dbReference>
<dbReference type="GO" id="GO:0006508">
    <property type="term" value="P:proteolysis"/>
    <property type="evidence" value="ECO:0007669"/>
    <property type="project" value="InterPro"/>
</dbReference>
<gene>
    <name evidence="2" type="ORF">MHPYR_70161</name>
</gene>
<dbReference type="EMBL" id="FLQS01000067">
    <property type="protein sequence ID" value="SBS79240.1"/>
    <property type="molecule type" value="Genomic_DNA"/>
</dbReference>
<organism evidence="2">
    <name type="scientific">uncultured Mycobacterium sp</name>
    <dbReference type="NCBI Taxonomy" id="171292"/>
    <lineage>
        <taxon>Bacteria</taxon>
        <taxon>Bacillati</taxon>
        <taxon>Actinomycetota</taxon>
        <taxon>Actinomycetes</taxon>
        <taxon>Mycobacteriales</taxon>
        <taxon>Mycobacteriaceae</taxon>
        <taxon>Mycobacterium</taxon>
        <taxon>environmental samples</taxon>
    </lineage>
</organism>
<dbReference type="PROSITE" id="PS00134">
    <property type="entry name" value="TRYPSIN_HIS"/>
    <property type="match status" value="1"/>
</dbReference>
<accession>A0A1Y5PPE2</accession>
<feature type="signal peptide" evidence="1">
    <location>
        <begin position="1"/>
        <end position="22"/>
    </location>
</feature>